<reference evidence="4" key="1">
    <citation type="submission" date="2023-08" db="EMBL/GenBank/DDBJ databases">
        <authorList>
            <person name="Alioto T."/>
            <person name="Alioto T."/>
            <person name="Gomez Garrido J."/>
        </authorList>
    </citation>
    <scope>NUCLEOTIDE SEQUENCE</scope>
</reference>
<proteinExistence type="predicted"/>
<keyword evidence="5" id="KW-1185">Reference proteome</keyword>
<evidence type="ECO:0000256" key="1">
    <source>
        <dbReference type="ARBA" id="ARBA00023125"/>
    </source>
</evidence>
<sequence>MAMAAKRSSYQISYKLRVVDYAKEHGNRAAARVFGPPPTEKIIRVWRQQEKQLMRAQKGKHNLRCPAPHWPELEDDIKTWVLDERNSGRSVSTKMIIHEAMRVAEQRGIQNFAGTEEIIVKAFKKCGISNALDGTEDDALFEDSDFSSSDEDVPCFEDDEDFSGVEDDEEFSG</sequence>
<gene>
    <name evidence="4" type="ORF">OCTVUL_1B016217</name>
</gene>
<dbReference type="GO" id="GO:0003677">
    <property type="term" value="F:DNA binding"/>
    <property type="evidence" value="ECO:0007669"/>
    <property type="project" value="UniProtKB-KW"/>
</dbReference>
<dbReference type="EMBL" id="OX597814">
    <property type="protein sequence ID" value="CAI9715563.1"/>
    <property type="molecule type" value="Genomic_DNA"/>
</dbReference>
<dbReference type="InterPro" id="IPR006600">
    <property type="entry name" value="HTH_CenpB_DNA-bd_dom"/>
</dbReference>
<keyword evidence="1" id="KW-0238">DNA-binding</keyword>
<protein>
    <submittedName>
        <fullName evidence="4">Transposable element with KRAB</fullName>
    </submittedName>
</protein>
<dbReference type="Pfam" id="PF03221">
    <property type="entry name" value="HTH_Tnp_Tc5"/>
    <property type="match status" value="1"/>
</dbReference>
<name>A0AA36AG76_OCTVU</name>
<dbReference type="AlphaFoldDB" id="A0AA36AG76"/>
<feature type="domain" description="HTH CENPB-type" evidence="3">
    <location>
        <begin position="70"/>
        <end position="108"/>
    </location>
</feature>
<evidence type="ECO:0000313" key="5">
    <source>
        <dbReference type="Proteomes" id="UP001162480"/>
    </source>
</evidence>
<accession>A0AA36AG76</accession>
<dbReference type="Proteomes" id="UP001162480">
    <property type="component" value="Chromosome 1"/>
</dbReference>
<evidence type="ECO:0000256" key="2">
    <source>
        <dbReference type="SAM" id="MobiDB-lite"/>
    </source>
</evidence>
<feature type="region of interest" description="Disordered" evidence="2">
    <location>
        <begin position="140"/>
        <end position="173"/>
    </location>
</feature>
<evidence type="ECO:0000259" key="3">
    <source>
        <dbReference type="Pfam" id="PF03221"/>
    </source>
</evidence>
<evidence type="ECO:0000313" key="4">
    <source>
        <dbReference type="EMBL" id="CAI9715563.1"/>
    </source>
</evidence>
<organism evidence="4 5">
    <name type="scientific">Octopus vulgaris</name>
    <name type="common">Common octopus</name>
    <dbReference type="NCBI Taxonomy" id="6645"/>
    <lineage>
        <taxon>Eukaryota</taxon>
        <taxon>Metazoa</taxon>
        <taxon>Spiralia</taxon>
        <taxon>Lophotrochozoa</taxon>
        <taxon>Mollusca</taxon>
        <taxon>Cephalopoda</taxon>
        <taxon>Coleoidea</taxon>
        <taxon>Octopodiformes</taxon>
        <taxon>Octopoda</taxon>
        <taxon>Incirrata</taxon>
        <taxon>Octopodidae</taxon>
        <taxon>Octopus</taxon>
    </lineage>
</organism>
<dbReference type="Gene3D" id="1.10.10.60">
    <property type="entry name" value="Homeodomain-like"/>
    <property type="match status" value="1"/>
</dbReference>